<reference evidence="2" key="1">
    <citation type="journal article" date="2014" name="Int. J. Syst. Evol. Microbiol.">
        <title>Complete genome sequence of Corynebacterium casei LMG S-19264T (=DSM 44701T), isolated from a smear-ripened cheese.</title>
        <authorList>
            <consortium name="US DOE Joint Genome Institute (JGI-PGF)"/>
            <person name="Walter F."/>
            <person name="Albersmeier A."/>
            <person name="Kalinowski J."/>
            <person name="Ruckert C."/>
        </authorList>
    </citation>
    <scope>NUCLEOTIDE SEQUENCE</scope>
    <source>
        <strain evidence="2">KCTC 12988</strain>
    </source>
</reference>
<sequence>MNLEELTYHGAHLTGGAMGLYRGFSQGELGAALGGLVLGVLVGWTLCFVPFFAARAFEEREREGAAKGFWGLGLLAPILAPSVMFFLG</sequence>
<organism evidence="2 3">
    <name type="scientific">Roseibacillus persicicus</name>
    <dbReference type="NCBI Taxonomy" id="454148"/>
    <lineage>
        <taxon>Bacteria</taxon>
        <taxon>Pseudomonadati</taxon>
        <taxon>Verrucomicrobiota</taxon>
        <taxon>Verrucomicrobiia</taxon>
        <taxon>Verrucomicrobiales</taxon>
        <taxon>Verrucomicrobiaceae</taxon>
        <taxon>Roseibacillus</taxon>
    </lineage>
</organism>
<feature type="transmembrane region" description="Helical" evidence="1">
    <location>
        <begin position="69"/>
        <end position="87"/>
    </location>
</feature>
<keyword evidence="3" id="KW-1185">Reference proteome</keyword>
<dbReference type="RefSeq" id="WP_189571928.1">
    <property type="nucleotide sequence ID" value="NZ_BMXI01000014.1"/>
</dbReference>
<evidence type="ECO:0000313" key="3">
    <source>
        <dbReference type="Proteomes" id="UP000644507"/>
    </source>
</evidence>
<keyword evidence="1" id="KW-0472">Membrane</keyword>
<feature type="transmembrane region" description="Helical" evidence="1">
    <location>
        <begin position="31"/>
        <end position="57"/>
    </location>
</feature>
<dbReference type="Proteomes" id="UP000644507">
    <property type="component" value="Unassembled WGS sequence"/>
</dbReference>
<gene>
    <name evidence="2" type="ORF">GCM10007100_31300</name>
</gene>
<keyword evidence="1" id="KW-0812">Transmembrane</keyword>
<name>A0A918TV95_9BACT</name>
<reference evidence="2" key="2">
    <citation type="submission" date="2020-09" db="EMBL/GenBank/DDBJ databases">
        <authorList>
            <person name="Sun Q."/>
            <person name="Kim S."/>
        </authorList>
    </citation>
    <scope>NUCLEOTIDE SEQUENCE</scope>
    <source>
        <strain evidence="2">KCTC 12988</strain>
    </source>
</reference>
<dbReference type="AlphaFoldDB" id="A0A918TV95"/>
<accession>A0A918TV95</accession>
<evidence type="ECO:0000313" key="2">
    <source>
        <dbReference type="EMBL" id="GHC61651.1"/>
    </source>
</evidence>
<keyword evidence="1" id="KW-1133">Transmembrane helix</keyword>
<dbReference type="EMBL" id="BMXI01000014">
    <property type="protein sequence ID" value="GHC61651.1"/>
    <property type="molecule type" value="Genomic_DNA"/>
</dbReference>
<protein>
    <submittedName>
        <fullName evidence="2">Uncharacterized protein</fullName>
    </submittedName>
</protein>
<proteinExistence type="predicted"/>
<evidence type="ECO:0000256" key="1">
    <source>
        <dbReference type="SAM" id="Phobius"/>
    </source>
</evidence>
<comment type="caution">
    <text evidence="2">The sequence shown here is derived from an EMBL/GenBank/DDBJ whole genome shotgun (WGS) entry which is preliminary data.</text>
</comment>